<name>A0A0J8WLN3_9MYCO</name>
<gene>
    <name evidence="1" type="ORF">ACT17_32600</name>
</gene>
<dbReference type="PATRIC" id="fig|451644.5.peg.6694"/>
<proteinExistence type="predicted"/>
<evidence type="ECO:0000313" key="1">
    <source>
        <dbReference type="EMBL" id="KMV13924.1"/>
    </source>
</evidence>
<evidence type="ECO:0000313" key="2">
    <source>
        <dbReference type="Proteomes" id="UP000037594"/>
    </source>
</evidence>
<protein>
    <submittedName>
        <fullName evidence="1">Uncharacterized protein</fullName>
    </submittedName>
</protein>
<dbReference type="Proteomes" id="UP000037594">
    <property type="component" value="Unassembled WGS sequence"/>
</dbReference>
<dbReference type="RefSeq" id="WP_048896507.1">
    <property type="nucleotide sequence ID" value="NZ_LFOD01000064.1"/>
</dbReference>
<comment type="caution">
    <text evidence="1">The sequence shown here is derived from an EMBL/GenBank/DDBJ whole genome shotgun (WGS) entry which is preliminary data.</text>
</comment>
<dbReference type="OrthoDB" id="4762870at2"/>
<dbReference type="EMBL" id="LFOD01000064">
    <property type="protein sequence ID" value="KMV13924.1"/>
    <property type="molecule type" value="Genomic_DNA"/>
</dbReference>
<sequence>MTDYRVAYVFSDDQPVAVFLDSEQDANPGNILTYARLGEHSEASIDWVRQQPPATEDQYRDLHDYLTKHRYGSLAGYDTLDLVIDDAGLPR</sequence>
<accession>A0A0J8WLN3</accession>
<reference evidence="1 2" key="1">
    <citation type="submission" date="2015-06" db="EMBL/GenBank/DDBJ databases">
        <title>Genome sequence of Mycobacterium conceptionense strain MLE.</title>
        <authorList>
            <person name="Greninger A.L."/>
            <person name="Cunningham G."/>
            <person name="Chiu C.Y."/>
            <person name="Miller S."/>
        </authorList>
    </citation>
    <scope>NUCLEOTIDE SEQUENCE [LARGE SCALE GENOMIC DNA]</scope>
    <source>
        <strain evidence="1 2">MLE</strain>
    </source>
</reference>
<organism evidence="1 2">
    <name type="scientific">Mycolicibacterium conceptionense</name>
    <dbReference type="NCBI Taxonomy" id="451644"/>
    <lineage>
        <taxon>Bacteria</taxon>
        <taxon>Bacillati</taxon>
        <taxon>Actinomycetota</taxon>
        <taxon>Actinomycetes</taxon>
        <taxon>Mycobacteriales</taxon>
        <taxon>Mycobacteriaceae</taxon>
        <taxon>Mycolicibacterium</taxon>
    </lineage>
</organism>
<dbReference type="AlphaFoldDB" id="A0A0J8WLN3"/>